<dbReference type="EMBL" id="CP042266">
    <property type="protein sequence ID" value="QDY77596.1"/>
    <property type="molecule type" value="Genomic_DNA"/>
</dbReference>
<sequence>MKRASVRIALSASVALLAIGGAATYSAVTADGADRSVETDIWADGLPAEPGDDPAGDLDRGRTDTPLRKMLLPVPEGHRLGPEAVPLDGNDGELDARGTVRLMKQQQQGLTGAERRQFETVVDRIGLQGMVWRTYVHEEVGDHVAEVQIARLKSGKNARDLYALQTGVLRMAKLDRGPRVEGHKNVSCFKDAPSGPGTDRDLVVFACLAYRADAVVSVEVTGSKDLYPSVVSEFVKKQLDHIASPGEYV</sequence>
<feature type="chain" id="PRO_5038733228" description="Secreted protein" evidence="1">
    <location>
        <begin position="28"/>
        <end position="249"/>
    </location>
</feature>
<dbReference type="Proteomes" id="UP000320580">
    <property type="component" value="Chromosome"/>
</dbReference>
<dbReference type="OrthoDB" id="3853749at2"/>
<evidence type="ECO:0000256" key="1">
    <source>
        <dbReference type="SAM" id="SignalP"/>
    </source>
</evidence>
<evidence type="ECO:0000313" key="3">
    <source>
        <dbReference type="Proteomes" id="UP000320580"/>
    </source>
</evidence>
<feature type="signal peptide" evidence="1">
    <location>
        <begin position="1"/>
        <end position="27"/>
    </location>
</feature>
<proteinExistence type="predicted"/>
<gene>
    <name evidence="2" type="ORF">FQU76_14870</name>
</gene>
<keyword evidence="1" id="KW-0732">Signal</keyword>
<name>A0A5B8J8I6_9ACTN</name>
<keyword evidence="3" id="KW-1185">Reference proteome</keyword>
<organism evidence="2 3">
    <name type="scientific">Streptomyces qinzhouensis</name>
    <dbReference type="NCBI Taxonomy" id="2599401"/>
    <lineage>
        <taxon>Bacteria</taxon>
        <taxon>Bacillati</taxon>
        <taxon>Actinomycetota</taxon>
        <taxon>Actinomycetes</taxon>
        <taxon>Kitasatosporales</taxon>
        <taxon>Streptomycetaceae</taxon>
        <taxon>Streptomyces</taxon>
    </lineage>
</organism>
<protein>
    <recommendedName>
        <fullName evidence="4">Secreted protein</fullName>
    </recommendedName>
</protein>
<evidence type="ECO:0008006" key="4">
    <source>
        <dbReference type="Google" id="ProtNLM"/>
    </source>
</evidence>
<accession>A0A5B8J8I6</accession>
<dbReference type="KEGG" id="sqz:FQU76_14870"/>
<reference evidence="2 3" key="1">
    <citation type="submission" date="2019-07" db="EMBL/GenBank/DDBJ databases">
        <authorList>
            <person name="Zhu P."/>
        </authorList>
    </citation>
    <scope>NUCLEOTIDE SEQUENCE [LARGE SCALE GENOMIC DNA]</scope>
    <source>
        <strain evidence="2 3">SSL-25</strain>
    </source>
</reference>
<dbReference type="RefSeq" id="WP_146480931.1">
    <property type="nucleotide sequence ID" value="NZ_CP042266.1"/>
</dbReference>
<dbReference type="AlphaFoldDB" id="A0A5B8J8I6"/>
<evidence type="ECO:0000313" key="2">
    <source>
        <dbReference type="EMBL" id="QDY77596.1"/>
    </source>
</evidence>